<dbReference type="EMBL" id="JANAKD010000001">
    <property type="protein sequence ID" value="KAJ3499812.1"/>
    <property type="molecule type" value="Genomic_DNA"/>
</dbReference>
<sequence length="887" mass="97497">MAGVNFNTPGVSAPPAAPATLRRSCIFCRARKIRCSGGHVCSACRERNINCVYGPESRKGRPKRKQTADTEKQIKAAPALPLVCNANADAGSSSVPTQSPQDDARSPGPAQTLEQELDNMFSEYFIRKSGSHSNLFQNSIAAFHRSMEQSPQAQTGPRQAPQLTYDGLLSFLAHDMVEMLLRFGQLGYDEPPGPSCNFYISNLASDTTPTMFDTPLSGANPLQSFGKYIIIQIVDLWFSLHPLSMILSKTLLISAVKDETVDPALLAIVLADTSQSHVSVQNEAARGNADSESLVNLAATLLGKRTLPLAESERMPTAQALMLLGWREMCKGKVRRATCFIGYTCRIVSQIQKSWGDRSTTDEDAIKLNGISISNVNREILRNIYWLCLSTTTWTFMQIHQPFSLLLPHEVPEFPCADETSSILIELDKASSNISTLQAQIRNMQWLWPLSHITSTVAYTYTLFLNATKLESSPRHEPASWQTQHIHELHRLPQACMDPLMLSRQIRRILLQSIQDVEREVTNFTSQSFLLAAYHTIAIQMIFFEQMPSEEDLFVLPSIFQPFKHSASALLDVAQRSPPPLVSPVSLSCLLGAGRADAGRTVALGLDTASRALVEIHRLCNLCQGDSNDSIKMLQSQLGEFARAIHRACRTDHLMRCGSAIQPIKKRLKHLQRSLASGRPVSPGTTTDGSGSTYATGSSEDVDTSTVHVEPAPWPSLGLSPLPDLPHYTMDTMESGFTLSEPLDFGSLFELPGFYEPVPSSGPSVDSRTVSVLQQQPHEPLFSPQSIYNHSGMLLTAIPRAGDDPARVQVQTERQNQPLSGWRGADPTPSEYGSSDSSVSPQSERELAVTQDYDGQSTTTPSWIQSTAWPSRSTGVATKEVDVLFRQ</sequence>
<protein>
    <submittedName>
        <fullName evidence="1">Uncharacterized protein</fullName>
    </submittedName>
</protein>
<reference evidence="1" key="1">
    <citation type="submission" date="2022-07" db="EMBL/GenBank/DDBJ databases">
        <title>Genome Sequence of Lecanicillium saksenae.</title>
        <authorList>
            <person name="Buettner E."/>
        </authorList>
    </citation>
    <scope>NUCLEOTIDE SEQUENCE</scope>
    <source>
        <strain evidence="1">VT-O1</strain>
    </source>
</reference>
<accession>A0ACC1RAB6</accession>
<dbReference type="Proteomes" id="UP001148737">
    <property type="component" value="Unassembled WGS sequence"/>
</dbReference>
<keyword evidence="2" id="KW-1185">Reference proteome</keyword>
<evidence type="ECO:0000313" key="1">
    <source>
        <dbReference type="EMBL" id="KAJ3499812.1"/>
    </source>
</evidence>
<comment type="caution">
    <text evidence="1">The sequence shown here is derived from an EMBL/GenBank/DDBJ whole genome shotgun (WGS) entry which is preliminary data.</text>
</comment>
<name>A0ACC1RAB6_9HYPO</name>
<gene>
    <name evidence="1" type="ORF">NLG97_g27</name>
</gene>
<evidence type="ECO:0000313" key="2">
    <source>
        <dbReference type="Proteomes" id="UP001148737"/>
    </source>
</evidence>
<organism evidence="1 2">
    <name type="scientific">Lecanicillium saksenae</name>
    <dbReference type="NCBI Taxonomy" id="468837"/>
    <lineage>
        <taxon>Eukaryota</taxon>
        <taxon>Fungi</taxon>
        <taxon>Dikarya</taxon>
        <taxon>Ascomycota</taxon>
        <taxon>Pezizomycotina</taxon>
        <taxon>Sordariomycetes</taxon>
        <taxon>Hypocreomycetidae</taxon>
        <taxon>Hypocreales</taxon>
        <taxon>Cordycipitaceae</taxon>
        <taxon>Lecanicillium</taxon>
    </lineage>
</organism>
<proteinExistence type="predicted"/>